<dbReference type="RefSeq" id="WP_378484408.1">
    <property type="nucleotide sequence ID" value="NZ_JBHUFB010000008.1"/>
</dbReference>
<evidence type="ECO:0008006" key="3">
    <source>
        <dbReference type="Google" id="ProtNLM"/>
    </source>
</evidence>
<accession>A0ABW4P364</accession>
<name>A0ABW4P364_9NOCA</name>
<sequence length="113" mass="11593">MSGANDERPVSGAHAGGDMDAVVARASSGLAAMDDALHQLSKARSRVTHPSGLLAVEVDEQGGMTGLFLPDSLDGVDAGELGRAVVETAARAAQLVAERRERILASLGDRLSD</sequence>
<comment type="caution">
    <text evidence="1">The sequence shown here is derived from an EMBL/GenBank/DDBJ whole genome shotgun (WGS) entry which is preliminary data.</text>
</comment>
<protein>
    <recommendedName>
        <fullName evidence="3">YbaB/EbfC DNA-binding family protein</fullName>
    </recommendedName>
</protein>
<organism evidence="1 2">
    <name type="scientific">Rhodococcus gannanensis</name>
    <dbReference type="NCBI Taxonomy" id="1960308"/>
    <lineage>
        <taxon>Bacteria</taxon>
        <taxon>Bacillati</taxon>
        <taxon>Actinomycetota</taxon>
        <taxon>Actinomycetes</taxon>
        <taxon>Mycobacteriales</taxon>
        <taxon>Nocardiaceae</taxon>
        <taxon>Rhodococcus</taxon>
    </lineage>
</organism>
<gene>
    <name evidence="1" type="ORF">ACFSJG_06580</name>
</gene>
<evidence type="ECO:0000313" key="2">
    <source>
        <dbReference type="Proteomes" id="UP001597286"/>
    </source>
</evidence>
<keyword evidence="2" id="KW-1185">Reference proteome</keyword>
<dbReference type="Proteomes" id="UP001597286">
    <property type="component" value="Unassembled WGS sequence"/>
</dbReference>
<reference evidence="2" key="1">
    <citation type="journal article" date="2019" name="Int. J. Syst. Evol. Microbiol.">
        <title>The Global Catalogue of Microorganisms (GCM) 10K type strain sequencing project: providing services to taxonomists for standard genome sequencing and annotation.</title>
        <authorList>
            <consortium name="The Broad Institute Genomics Platform"/>
            <consortium name="The Broad Institute Genome Sequencing Center for Infectious Disease"/>
            <person name="Wu L."/>
            <person name="Ma J."/>
        </authorList>
    </citation>
    <scope>NUCLEOTIDE SEQUENCE [LARGE SCALE GENOMIC DNA]</scope>
    <source>
        <strain evidence="2">DT72</strain>
    </source>
</reference>
<proteinExistence type="predicted"/>
<dbReference type="EMBL" id="JBHUFB010000008">
    <property type="protein sequence ID" value="MFD1811875.1"/>
    <property type="molecule type" value="Genomic_DNA"/>
</dbReference>
<evidence type="ECO:0000313" key="1">
    <source>
        <dbReference type="EMBL" id="MFD1811875.1"/>
    </source>
</evidence>